<comment type="subcellular location">
    <subcellularLocation>
        <location evidence="1">Endomembrane system</location>
    </subcellularLocation>
</comment>
<dbReference type="HOGENOM" id="CLU_006320_3_2_1"/>
<feature type="region of interest" description="Disordered" evidence="7">
    <location>
        <begin position="726"/>
        <end position="805"/>
    </location>
</feature>
<name>G7DXH5_MIXOS</name>
<keyword evidence="6" id="KW-0175">Coiled coil</keyword>
<reference evidence="9 10" key="2">
    <citation type="journal article" date="2012" name="Open Biol.">
        <title>Characteristics of nucleosomes and linker DNA regions on the genome of the basidiomycete Mixia osmundae revealed by mono- and dinucleosome mapping.</title>
        <authorList>
            <person name="Nishida H."/>
            <person name="Kondo S."/>
            <person name="Matsumoto T."/>
            <person name="Suzuki Y."/>
            <person name="Yoshikawa H."/>
            <person name="Taylor T.D."/>
            <person name="Sugiyama J."/>
        </authorList>
    </citation>
    <scope>NUCLEOTIDE SEQUENCE [LARGE SCALE GENOMIC DNA]</scope>
    <source>
        <strain evidence="10">CBS 9802 / IAM 14324 / JCM 22182 / KY 12970</strain>
    </source>
</reference>
<comment type="similarity">
    <text evidence="2">Belongs to the adaptor complexes large subunit family.</text>
</comment>
<dbReference type="InterPro" id="IPR002553">
    <property type="entry name" value="Clathrin/coatomer_adapt-like_N"/>
</dbReference>
<feature type="region of interest" description="Disordered" evidence="7">
    <location>
        <begin position="680"/>
        <end position="701"/>
    </location>
</feature>
<dbReference type="InParanoid" id="G7DXH5"/>
<protein>
    <recommendedName>
        <fullName evidence="8">Clathrin/coatomer adaptor adaptin-like N-terminal domain-containing protein</fullName>
    </recommendedName>
</protein>
<dbReference type="RefSeq" id="XP_014569683.1">
    <property type="nucleotide sequence ID" value="XM_014714197.1"/>
</dbReference>
<keyword evidence="4" id="KW-0653">Protein transport</keyword>
<sequence length="805" mass="87402">MSGTQAALATAQRLAARLQENLAESTRDLGISALDGALNPGSSKYLEPGALSGEEGFRETRRLLESTRDRDREDGLRRVLAIMSKAQAGPSAGESSLGGATHARHAVSFFPFVSNCLSSSSLTVKSLVSTYIVRYATQSPDLALMVVNTYQKDLADSNPLVRALALRTLSGMNLDSTIGLVIMCLQRCSRDNSWYVRKASAGAIEAIGRLDPSQLPQLLPTLSLLLGDRSSLVLGAAYGALEQLCLNRWDLVHPHYRATCRLLVDADEWGQITLMRVLSAYARSNFQDPDRTIKGIDGKQALVDPDLDLLLRAAEPLLQSCNPAVVMACNSLLRNLAPRHYIERTIRPLLRLLHTTSEIQHSVLLSLIDCIESDVEVRSLLRPYLPEFFIRSSDTRATRSLKLLALTLLANQSNVQILYRELKVYVGDVDETFSALAIDAMGRCALAQPQAREEALATLLDLIDHSKGAVVDQSVTVIQLLLAQQPKGQPKLQHSRAAITTRLLGLVHQGKLASARSKSKIYWLVGQYSGEGLLSTIAPDALRIAALGFATETQETKMQIVSMAAKIVVRAQMDHSPLATKLLALVQYVIALSRYDLSYQVRDRARFMLGLLTSAGLIDTTSAAEKQSSFAQGLLIEDEAEAEAAADPPLSIERVCDILFKEHDATAELSLAHDRDLGPLSRLAGKRMPDDRPLPPWTEIATDPLCREPAQSAESTANGAIRSIAGSSERSHVSMKSRTASPVVLTPTARSGDMTPSRGPRNLDSFLASEGEEASSDEATSEEGEEQSSEASESEEEEGSTDEEA</sequence>
<evidence type="ECO:0000256" key="6">
    <source>
        <dbReference type="SAM" id="Coils"/>
    </source>
</evidence>
<comment type="caution">
    <text evidence="9">The sequence shown here is derived from an EMBL/GenBank/DDBJ whole genome shotgun (WGS) entry which is preliminary data.</text>
</comment>
<evidence type="ECO:0000256" key="3">
    <source>
        <dbReference type="ARBA" id="ARBA00022448"/>
    </source>
</evidence>
<dbReference type="OMA" id="TRIVAMI"/>
<dbReference type="eggNOG" id="KOG1060">
    <property type="taxonomic scope" value="Eukaryota"/>
</dbReference>
<dbReference type="GO" id="GO:0016192">
    <property type="term" value="P:vesicle-mediated transport"/>
    <property type="evidence" value="ECO:0007669"/>
    <property type="project" value="InterPro"/>
</dbReference>
<keyword evidence="3" id="KW-0813">Transport</keyword>
<dbReference type="InterPro" id="IPR016024">
    <property type="entry name" value="ARM-type_fold"/>
</dbReference>
<feature type="compositionally biased region" description="Acidic residues" evidence="7">
    <location>
        <begin position="770"/>
        <end position="805"/>
    </location>
</feature>
<dbReference type="Pfam" id="PF01602">
    <property type="entry name" value="Adaptin_N"/>
    <property type="match status" value="1"/>
</dbReference>
<dbReference type="Proteomes" id="UP000009131">
    <property type="component" value="Unassembled WGS sequence"/>
</dbReference>
<evidence type="ECO:0000256" key="4">
    <source>
        <dbReference type="ARBA" id="ARBA00022927"/>
    </source>
</evidence>
<dbReference type="GO" id="GO:0012505">
    <property type="term" value="C:endomembrane system"/>
    <property type="evidence" value="ECO:0007669"/>
    <property type="project" value="UniProtKB-SubCell"/>
</dbReference>
<dbReference type="STRING" id="764103.G7DXH5"/>
<dbReference type="SUPFAM" id="SSF48371">
    <property type="entry name" value="ARM repeat"/>
    <property type="match status" value="1"/>
</dbReference>
<evidence type="ECO:0000256" key="2">
    <source>
        <dbReference type="ARBA" id="ARBA00006613"/>
    </source>
</evidence>
<proteinExistence type="inferred from homology"/>
<dbReference type="InterPro" id="IPR026739">
    <property type="entry name" value="AP_beta"/>
</dbReference>
<dbReference type="GO" id="GO:0006886">
    <property type="term" value="P:intracellular protein transport"/>
    <property type="evidence" value="ECO:0007669"/>
    <property type="project" value="InterPro"/>
</dbReference>
<evidence type="ECO:0000256" key="7">
    <source>
        <dbReference type="SAM" id="MobiDB-lite"/>
    </source>
</evidence>
<dbReference type="Gene3D" id="1.25.10.10">
    <property type="entry name" value="Leucine-rich Repeat Variant"/>
    <property type="match status" value="1"/>
</dbReference>
<feature type="coiled-coil region" evidence="6">
    <location>
        <begin position="1"/>
        <end position="28"/>
    </location>
</feature>
<evidence type="ECO:0000256" key="5">
    <source>
        <dbReference type="ARBA" id="ARBA00023136"/>
    </source>
</evidence>
<dbReference type="EMBL" id="BABT02000061">
    <property type="protein sequence ID" value="GAA95285.1"/>
    <property type="molecule type" value="Genomic_DNA"/>
</dbReference>
<keyword evidence="10" id="KW-1185">Reference proteome</keyword>
<gene>
    <name evidence="9" type="primary">Mo01941</name>
    <name evidence="9" type="ORF">E5Q_01941</name>
</gene>
<dbReference type="PANTHER" id="PTHR11134">
    <property type="entry name" value="ADAPTOR COMPLEX SUBUNIT BETA FAMILY MEMBER"/>
    <property type="match status" value="1"/>
</dbReference>
<dbReference type="InterPro" id="IPR011989">
    <property type="entry name" value="ARM-like"/>
</dbReference>
<dbReference type="AlphaFoldDB" id="G7DXH5"/>
<evidence type="ECO:0000259" key="8">
    <source>
        <dbReference type="Pfam" id="PF01602"/>
    </source>
</evidence>
<accession>G7DXH5</accession>
<evidence type="ECO:0000313" key="10">
    <source>
        <dbReference type="Proteomes" id="UP000009131"/>
    </source>
</evidence>
<feature type="domain" description="Clathrin/coatomer adaptor adaptin-like N-terminal" evidence="8">
    <location>
        <begin position="61"/>
        <end position="614"/>
    </location>
</feature>
<dbReference type="GO" id="GO:0030117">
    <property type="term" value="C:membrane coat"/>
    <property type="evidence" value="ECO:0007669"/>
    <property type="project" value="InterPro"/>
</dbReference>
<evidence type="ECO:0000256" key="1">
    <source>
        <dbReference type="ARBA" id="ARBA00004308"/>
    </source>
</evidence>
<keyword evidence="5" id="KW-0472">Membrane</keyword>
<reference evidence="9 10" key="1">
    <citation type="journal article" date="2011" name="J. Gen. Appl. Microbiol.">
        <title>Draft genome sequencing of the enigmatic basidiomycete Mixia osmundae.</title>
        <authorList>
            <person name="Nishida H."/>
            <person name="Nagatsuka Y."/>
            <person name="Sugiyama J."/>
        </authorList>
    </citation>
    <scope>NUCLEOTIDE SEQUENCE [LARGE SCALE GENOMIC DNA]</scope>
    <source>
        <strain evidence="10">CBS 9802 / IAM 14324 / JCM 22182 / KY 12970</strain>
    </source>
</reference>
<dbReference type="OrthoDB" id="10254310at2759"/>
<organism evidence="9 10">
    <name type="scientific">Mixia osmundae (strain CBS 9802 / IAM 14324 / JCM 22182 / KY 12970)</name>
    <dbReference type="NCBI Taxonomy" id="764103"/>
    <lineage>
        <taxon>Eukaryota</taxon>
        <taxon>Fungi</taxon>
        <taxon>Dikarya</taxon>
        <taxon>Basidiomycota</taxon>
        <taxon>Pucciniomycotina</taxon>
        <taxon>Mixiomycetes</taxon>
        <taxon>Mixiales</taxon>
        <taxon>Mixiaceae</taxon>
        <taxon>Mixia</taxon>
    </lineage>
</organism>
<dbReference type="FunCoup" id="G7DXH5">
    <property type="interactions" value="280"/>
</dbReference>
<evidence type="ECO:0000313" key="9">
    <source>
        <dbReference type="EMBL" id="GAA95285.1"/>
    </source>
</evidence>